<proteinExistence type="predicted"/>
<gene>
    <name evidence="2" type="ORF">CesoFtcFv8_020442</name>
</gene>
<reference evidence="2 3" key="1">
    <citation type="journal article" date="2023" name="Mol. Biol. Evol.">
        <title>Genomics of Secondarily Temperate Adaptation in the Only Non-Antarctic Icefish.</title>
        <authorList>
            <person name="Rivera-Colon A.G."/>
            <person name="Rayamajhi N."/>
            <person name="Minhas B.F."/>
            <person name="Madrigal G."/>
            <person name="Bilyk K.T."/>
            <person name="Yoon V."/>
            <person name="Hune M."/>
            <person name="Gregory S."/>
            <person name="Cheng C.H.C."/>
            <person name="Catchen J.M."/>
        </authorList>
    </citation>
    <scope>NUCLEOTIDE SEQUENCE [LARGE SCALE GENOMIC DNA]</scope>
    <source>
        <strain evidence="2">JC2023a</strain>
    </source>
</reference>
<sequence>MMMSAGGAESATSLHVDLTASGSGLAHDVTESPVVLHTDTLHTVSGFFNSHTDLVTVATDSTATDSVSEPTGTPLDSSHPALTDHTHTAGPITEQHHPPGQGPEGAENVELEDTC</sequence>
<evidence type="ECO:0000256" key="1">
    <source>
        <dbReference type="SAM" id="MobiDB-lite"/>
    </source>
</evidence>
<feature type="region of interest" description="Disordered" evidence="1">
    <location>
        <begin position="61"/>
        <end position="115"/>
    </location>
</feature>
<keyword evidence="3" id="KW-1185">Reference proteome</keyword>
<organism evidence="2 3">
    <name type="scientific">Champsocephalus esox</name>
    <name type="common">pike icefish</name>
    <dbReference type="NCBI Taxonomy" id="159716"/>
    <lineage>
        <taxon>Eukaryota</taxon>
        <taxon>Metazoa</taxon>
        <taxon>Chordata</taxon>
        <taxon>Craniata</taxon>
        <taxon>Vertebrata</taxon>
        <taxon>Euteleostomi</taxon>
        <taxon>Actinopterygii</taxon>
        <taxon>Neopterygii</taxon>
        <taxon>Teleostei</taxon>
        <taxon>Neoteleostei</taxon>
        <taxon>Acanthomorphata</taxon>
        <taxon>Eupercaria</taxon>
        <taxon>Perciformes</taxon>
        <taxon>Notothenioidei</taxon>
        <taxon>Channichthyidae</taxon>
        <taxon>Champsocephalus</taxon>
    </lineage>
</organism>
<dbReference type="Proteomes" id="UP001335648">
    <property type="component" value="Unassembled WGS sequence"/>
</dbReference>
<dbReference type="AlphaFoldDB" id="A0AAN8BG75"/>
<dbReference type="EMBL" id="JAULUE010002061">
    <property type="protein sequence ID" value="KAK5884187.1"/>
    <property type="molecule type" value="Genomic_DNA"/>
</dbReference>
<evidence type="ECO:0000313" key="2">
    <source>
        <dbReference type="EMBL" id="KAK5884187.1"/>
    </source>
</evidence>
<protein>
    <submittedName>
        <fullName evidence="2">Uncharacterized protein</fullName>
    </submittedName>
</protein>
<comment type="caution">
    <text evidence="2">The sequence shown here is derived from an EMBL/GenBank/DDBJ whole genome shotgun (WGS) entry which is preliminary data.</text>
</comment>
<feature type="compositionally biased region" description="Polar residues" evidence="1">
    <location>
        <begin position="61"/>
        <end position="76"/>
    </location>
</feature>
<evidence type="ECO:0000313" key="3">
    <source>
        <dbReference type="Proteomes" id="UP001335648"/>
    </source>
</evidence>
<name>A0AAN8BG75_9TELE</name>
<accession>A0AAN8BG75</accession>